<dbReference type="AlphaFoldDB" id="A0A150WLQ2"/>
<dbReference type="GO" id="GO:0051213">
    <property type="term" value="F:dioxygenase activity"/>
    <property type="evidence" value="ECO:0007669"/>
    <property type="project" value="UniProtKB-KW"/>
</dbReference>
<dbReference type="Gene3D" id="2.60.120.330">
    <property type="entry name" value="B-lactam Antibiotic, Isopenicillin N Synthase, Chain"/>
    <property type="match status" value="1"/>
</dbReference>
<name>A0A150WLQ2_BDEBC</name>
<dbReference type="Pfam" id="PF05118">
    <property type="entry name" value="Asp_Arg_Hydrox"/>
    <property type="match status" value="1"/>
</dbReference>
<evidence type="ECO:0000256" key="1">
    <source>
        <dbReference type="ARBA" id="ARBA00007730"/>
    </source>
</evidence>
<reference evidence="5 6" key="1">
    <citation type="submission" date="2016-03" db="EMBL/GenBank/DDBJ databases">
        <authorList>
            <person name="Ploux O."/>
        </authorList>
    </citation>
    <scope>NUCLEOTIDE SEQUENCE [LARGE SCALE GENOMIC DNA]</scope>
    <source>
        <strain evidence="5 6">R0</strain>
    </source>
</reference>
<dbReference type="InterPro" id="IPR051821">
    <property type="entry name" value="Asp/Asn_beta-hydroxylase"/>
</dbReference>
<proteinExistence type="inferred from homology"/>
<dbReference type="Proteomes" id="UP000075320">
    <property type="component" value="Unassembled WGS sequence"/>
</dbReference>
<organism evidence="5 6">
    <name type="scientific">Bdellovibrio bacteriovorus</name>
    <dbReference type="NCBI Taxonomy" id="959"/>
    <lineage>
        <taxon>Bacteria</taxon>
        <taxon>Pseudomonadati</taxon>
        <taxon>Bdellovibrionota</taxon>
        <taxon>Bdellovibrionia</taxon>
        <taxon>Bdellovibrionales</taxon>
        <taxon>Pseudobdellovibrionaceae</taxon>
        <taxon>Bdellovibrio</taxon>
    </lineage>
</organism>
<keyword evidence="3" id="KW-0560">Oxidoreductase</keyword>
<dbReference type="PANTHER" id="PTHR46332:SF5">
    <property type="entry name" value="ASPARTATE BETA-HYDROXYLASE DOMAIN CONTAINING 2"/>
    <property type="match status" value="1"/>
</dbReference>
<evidence type="ECO:0000313" key="5">
    <source>
        <dbReference type="EMBL" id="KYG64717.1"/>
    </source>
</evidence>
<evidence type="ECO:0000256" key="2">
    <source>
        <dbReference type="ARBA" id="ARBA00022964"/>
    </source>
</evidence>
<dbReference type="SUPFAM" id="SSF51197">
    <property type="entry name" value="Clavaminate synthase-like"/>
    <property type="match status" value="1"/>
</dbReference>
<keyword evidence="2" id="KW-0223">Dioxygenase</keyword>
<dbReference type="InterPro" id="IPR027443">
    <property type="entry name" value="IPNS-like_sf"/>
</dbReference>
<dbReference type="PANTHER" id="PTHR46332">
    <property type="entry name" value="ASPARTATE BETA-HYDROXYLASE DOMAIN-CONTAINING PROTEIN 2"/>
    <property type="match status" value="1"/>
</dbReference>
<dbReference type="InterPro" id="IPR007803">
    <property type="entry name" value="Asp/Arg/Pro-Hydrxlase"/>
</dbReference>
<sequence length="230" mass="26351">MNYGAYVLDEKFLTDAEIARLCELAIGLSKQSTPTHEAGKYASKLWSFIPLVENGAEIPDNVRTPEVNKVISFFKTPINMAVFYYLQPGGVLHPHRDLTGAKLNQRIRFHIPIQTNPKVVFKVSGEQVVMRPGTFWALDTSYVHSVRNDGNEVRVHIVIECDVNDWCKSLLVKPNLITKVHDIYYALYLGTAILKSLLVNSWKDPKYLKAQLGMGIRFIQWRSKMIFRRK</sequence>
<comment type="caution">
    <text evidence="5">The sequence shown here is derived from an EMBL/GenBank/DDBJ whole genome shotgun (WGS) entry which is preliminary data.</text>
</comment>
<dbReference type="EMBL" id="LUKE01000002">
    <property type="protein sequence ID" value="KYG64717.1"/>
    <property type="molecule type" value="Genomic_DNA"/>
</dbReference>
<feature type="domain" description="Aspartyl/asparaginy/proline hydroxylase" evidence="4">
    <location>
        <begin position="34"/>
        <end position="161"/>
    </location>
</feature>
<evidence type="ECO:0000256" key="3">
    <source>
        <dbReference type="ARBA" id="ARBA00023002"/>
    </source>
</evidence>
<comment type="similarity">
    <text evidence="1">Belongs to the aspartyl/asparaginyl beta-hydroxylase family.</text>
</comment>
<gene>
    <name evidence="5" type="ORF">AZI86_10930</name>
</gene>
<protein>
    <recommendedName>
        <fullName evidence="4">Aspartyl/asparaginy/proline hydroxylase domain-containing protein</fullName>
    </recommendedName>
</protein>
<evidence type="ECO:0000313" key="6">
    <source>
        <dbReference type="Proteomes" id="UP000075320"/>
    </source>
</evidence>
<accession>A0A150WLQ2</accession>
<evidence type="ECO:0000259" key="4">
    <source>
        <dbReference type="Pfam" id="PF05118"/>
    </source>
</evidence>
<keyword evidence="6" id="KW-1185">Reference proteome</keyword>